<keyword evidence="1" id="KW-1133">Transmembrane helix</keyword>
<dbReference type="Proteomes" id="UP000195667">
    <property type="component" value="Unassembled WGS sequence"/>
</dbReference>
<dbReference type="AlphaFoldDB" id="A0A1R4GZ15"/>
<keyword evidence="1" id="KW-0812">Transmembrane</keyword>
<keyword evidence="1" id="KW-0472">Membrane</keyword>
<keyword evidence="3" id="KW-1185">Reference proteome</keyword>
<name>A0A1R4GZ15_9GAMM</name>
<evidence type="ECO:0000256" key="1">
    <source>
        <dbReference type="SAM" id="Phobius"/>
    </source>
</evidence>
<dbReference type="EMBL" id="FUKI01000002">
    <property type="protein sequence ID" value="SJM89202.1"/>
    <property type="molecule type" value="Genomic_DNA"/>
</dbReference>
<proteinExistence type="predicted"/>
<sequence>MRILWFFILLFIAILEISPIPITPLILIWIVLFRPPWFYNLVIKIYDKQP</sequence>
<reference evidence="3" key="1">
    <citation type="submission" date="2017-02" db="EMBL/GenBank/DDBJ databases">
        <authorList>
            <person name="Daims H."/>
        </authorList>
    </citation>
    <scope>NUCLEOTIDE SEQUENCE [LARGE SCALE GENOMIC DNA]</scope>
</reference>
<feature type="transmembrane region" description="Helical" evidence="1">
    <location>
        <begin position="7"/>
        <end position="32"/>
    </location>
</feature>
<gene>
    <name evidence="2" type="ORF">CRENPOLYSF1_100068</name>
</gene>
<organism evidence="2 3">
    <name type="scientific">Crenothrix polyspora</name>
    <dbReference type="NCBI Taxonomy" id="360316"/>
    <lineage>
        <taxon>Bacteria</taxon>
        <taxon>Pseudomonadati</taxon>
        <taxon>Pseudomonadota</taxon>
        <taxon>Gammaproteobacteria</taxon>
        <taxon>Methylococcales</taxon>
        <taxon>Crenotrichaceae</taxon>
        <taxon>Crenothrix</taxon>
    </lineage>
</organism>
<accession>A0A1R4GZ15</accession>
<evidence type="ECO:0000313" key="2">
    <source>
        <dbReference type="EMBL" id="SJM89202.1"/>
    </source>
</evidence>
<evidence type="ECO:0000313" key="3">
    <source>
        <dbReference type="Proteomes" id="UP000195667"/>
    </source>
</evidence>
<protein>
    <submittedName>
        <fullName evidence="2">Uncharacterized protein</fullName>
    </submittedName>
</protein>